<keyword evidence="1" id="KW-1133">Transmembrane helix</keyword>
<dbReference type="Proteomes" id="UP000319897">
    <property type="component" value="Unassembled WGS sequence"/>
</dbReference>
<proteinExistence type="predicted"/>
<feature type="transmembrane region" description="Helical" evidence="1">
    <location>
        <begin position="33"/>
        <end position="53"/>
    </location>
</feature>
<organism evidence="2 3">
    <name type="scientific">Sandaracinobacter neustonicus</name>
    <dbReference type="NCBI Taxonomy" id="1715348"/>
    <lineage>
        <taxon>Bacteria</taxon>
        <taxon>Pseudomonadati</taxon>
        <taxon>Pseudomonadota</taxon>
        <taxon>Alphaproteobacteria</taxon>
        <taxon>Sphingomonadales</taxon>
        <taxon>Sphingosinicellaceae</taxon>
        <taxon>Sandaracinobacter</taxon>
    </lineage>
</organism>
<accession>A0A501XHC2</accession>
<dbReference type="NCBIfam" id="NF045607">
    <property type="entry name" value="exo_Victor_syst"/>
    <property type="match status" value="1"/>
</dbReference>
<evidence type="ECO:0000313" key="2">
    <source>
        <dbReference type="EMBL" id="TPE59819.1"/>
    </source>
</evidence>
<evidence type="ECO:0008006" key="4">
    <source>
        <dbReference type="Google" id="ProtNLM"/>
    </source>
</evidence>
<feature type="transmembrane region" description="Helical" evidence="1">
    <location>
        <begin position="59"/>
        <end position="79"/>
    </location>
</feature>
<dbReference type="InterPro" id="IPR054655">
    <property type="entry name" value="XrtV-like"/>
</dbReference>
<comment type="caution">
    <text evidence="2">The sequence shown here is derived from an EMBL/GenBank/DDBJ whole genome shotgun (WGS) entry which is preliminary data.</text>
</comment>
<dbReference type="AlphaFoldDB" id="A0A501XHC2"/>
<dbReference type="OrthoDB" id="7210964at2"/>
<dbReference type="EMBL" id="VFSU01000029">
    <property type="protein sequence ID" value="TPE59819.1"/>
    <property type="molecule type" value="Genomic_DNA"/>
</dbReference>
<keyword evidence="1" id="KW-0812">Transmembrane</keyword>
<reference evidence="2 3" key="1">
    <citation type="submission" date="2019-06" db="EMBL/GenBank/DDBJ databases">
        <authorList>
            <person name="Lee I."/>
            <person name="Jang G.I."/>
            <person name="Hwang C.Y."/>
        </authorList>
    </citation>
    <scope>NUCLEOTIDE SEQUENCE [LARGE SCALE GENOMIC DNA]</scope>
    <source>
        <strain evidence="2 3">PAMC 28131</strain>
    </source>
</reference>
<keyword evidence="3" id="KW-1185">Reference proteome</keyword>
<gene>
    <name evidence="2" type="ORF">FJQ54_12890</name>
</gene>
<name>A0A501XHC2_9SPHN</name>
<dbReference type="RefSeq" id="WP_140928828.1">
    <property type="nucleotide sequence ID" value="NZ_VFSU01000029.1"/>
</dbReference>
<protein>
    <recommendedName>
        <fullName evidence="4">Holin</fullName>
    </recommendedName>
</protein>
<sequence>METVYDWVTVAIFAGLIVLFLQRSVGPERDQMWPYFAASVACAVINQVGNKAIDDNSTLLHIVSVAGIAAILGFIQYFLKPFGKFGD</sequence>
<evidence type="ECO:0000313" key="3">
    <source>
        <dbReference type="Proteomes" id="UP000319897"/>
    </source>
</evidence>
<feature type="transmembrane region" description="Helical" evidence="1">
    <location>
        <begin position="6"/>
        <end position="21"/>
    </location>
</feature>
<keyword evidence="1" id="KW-0472">Membrane</keyword>
<evidence type="ECO:0000256" key="1">
    <source>
        <dbReference type="SAM" id="Phobius"/>
    </source>
</evidence>